<gene>
    <name evidence="2" type="ORF">M9R61_17760</name>
</gene>
<sequence length="93" mass="11129">MDKDSKHNKHETLNALAKRVSTLEELYEKMEKQQELLNEIPTEIRKNPRPSESLFSILEDLDLDMEKFIKMATFIWRLYTDSNEEKIQQKEAD</sequence>
<accession>A0A9X3LC32</accession>
<dbReference type="AlphaFoldDB" id="A0A9X3LC32"/>
<protein>
    <submittedName>
        <fullName evidence="2">Uncharacterized protein</fullName>
    </submittedName>
</protein>
<evidence type="ECO:0000256" key="1">
    <source>
        <dbReference type="SAM" id="Coils"/>
    </source>
</evidence>
<evidence type="ECO:0000313" key="2">
    <source>
        <dbReference type="EMBL" id="MCZ8535153.1"/>
    </source>
</evidence>
<keyword evidence="3" id="KW-1185">Reference proteome</keyword>
<dbReference type="EMBL" id="JAMKBI010000016">
    <property type="protein sequence ID" value="MCZ8535153.1"/>
    <property type="molecule type" value="Genomic_DNA"/>
</dbReference>
<dbReference type="RefSeq" id="WP_269923161.1">
    <property type="nucleotide sequence ID" value="NZ_JAMKBI010000016.1"/>
</dbReference>
<keyword evidence="1" id="KW-0175">Coiled coil</keyword>
<evidence type="ECO:0000313" key="3">
    <source>
        <dbReference type="Proteomes" id="UP001152172"/>
    </source>
</evidence>
<proteinExistence type="predicted"/>
<organism evidence="2 3">
    <name type="scientific">Psychrobacillus psychrodurans</name>
    <dbReference type="NCBI Taxonomy" id="126157"/>
    <lineage>
        <taxon>Bacteria</taxon>
        <taxon>Bacillati</taxon>
        <taxon>Bacillota</taxon>
        <taxon>Bacilli</taxon>
        <taxon>Bacillales</taxon>
        <taxon>Bacillaceae</taxon>
        <taxon>Psychrobacillus</taxon>
    </lineage>
</organism>
<feature type="coiled-coil region" evidence="1">
    <location>
        <begin position="13"/>
        <end position="40"/>
    </location>
</feature>
<comment type="caution">
    <text evidence="2">The sequence shown here is derived from an EMBL/GenBank/DDBJ whole genome shotgun (WGS) entry which is preliminary data.</text>
</comment>
<name>A0A9X3LC32_9BACI</name>
<reference evidence="2" key="1">
    <citation type="submission" date="2022-05" db="EMBL/GenBank/DDBJ databases">
        <authorList>
            <person name="Colautti A."/>
            <person name="Iacumin L."/>
        </authorList>
    </citation>
    <scope>NUCLEOTIDE SEQUENCE</scope>
    <source>
        <strain evidence="2">DSM 30747</strain>
    </source>
</reference>
<dbReference type="Proteomes" id="UP001152172">
    <property type="component" value="Unassembled WGS sequence"/>
</dbReference>